<name>A0A2H4P719_9CAUD</name>
<dbReference type="Proteomes" id="UP000241592">
    <property type="component" value="Segment"/>
</dbReference>
<protein>
    <submittedName>
        <fullName evidence="1">Uncharacterized protein</fullName>
    </submittedName>
</protein>
<sequence>MAGLAECQFNTNCWIRGRMVGMTGTFSGTFKADEVDIISHANIRNGAVTSYLQYSRKKLPGETTIRELEWTVPAQPIESVIDITIPCTLRLNGGPPANPNVVVVMRNGVEIARSNVAVDRGQISLFYSIRYMDFTNPVGVACVYKVYIIPANTNGQESPGVRFWMKGKALTGIRKR</sequence>
<proteinExistence type="predicted"/>
<accession>A0A2H4P719</accession>
<keyword evidence="2" id="KW-1185">Reference proteome</keyword>
<organism evidence="1 2">
    <name type="scientific">Pseudomonas phage nickie</name>
    <dbReference type="NCBI Taxonomy" id="2048977"/>
    <lineage>
        <taxon>Viruses</taxon>
        <taxon>Duplodnaviria</taxon>
        <taxon>Heunggongvirae</taxon>
        <taxon>Uroviricota</taxon>
        <taxon>Caudoviricetes</taxon>
        <taxon>Nickievirus</taxon>
        <taxon>Nickievirus nickie</taxon>
    </lineage>
</organism>
<dbReference type="EMBL" id="MG018927">
    <property type="protein sequence ID" value="ATW57966.1"/>
    <property type="molecule type" value="Genomic_DNA"/>
</dbReference>
<evidence type="ECO:0000313" key="2">
    <source>
        <dbReference type="Proteomes" id="UP000241592"/>
    </source>
</evidence>
<evidence type="ECO:0000313" key="1">
    <source>
        <dbReference type="EMBL" id="ATW57966.1"/>
    </source>
</evidence>
<reference evidence="1 2" key="1">
    <citation type="submission" date="2017-09" db="EMBL/GenBank/DDBJ databases">
        <authorList>
            <person name="Ehlers B."/>
            <person name="Leendertz F.H."/>
        </authorList>
    </citation>
    <scope>NUCLEOTIDE SEQUENCE [LARGE SCALE GENOMIC DNA]</scope>
</reference>
<gene>
    <name evidence="1" type="ORF">CNR34_00033</name>
</gene>